<accession>A0A4P7SEL2</accession>
<dbReference type="AlphaFoldDB" id="A0A4P7SEL2"/>
<evidence type="ECO:0000313" key="4">
    <source>
        <dbReference type="Proteomes" id="UP000296469"/>
    </source>
</evidence>
<reference evidence="3 4" key="1">
    <citation type="submission" date="2019-04" db="EMBL/GenBank/DDBJ databases">
        <title>Isolation and identification of Cellulomonas shaoxiangyii sp. Nov. isolated from feces of the Tibetan antelopes (Pantholops hodgsonii) in the Qinghai-Tibet plateau of China.</title>
        <authorList>
            <person name="Tian Z."/>
        </authorList>
    </citation>
    <scope>NUCLEOTIDE SEQUENCE [LARGE SCALE GENOMIC DNA]</scope>
    <source>
        <strain evidence="3 4">Z28</strain>
    </source>
</reference>
<feature type="signal peptide" evidence="2">
    <location>
        <begin position="1"/>
        <end position="21"/>
    </location>
</feature>
<protein>
    <submittedName>
        <fullName evidence="3">Uncharacterized protein</fullName>
    </submittedName>
</protein>
<dbReference type="EMBL" id="CP039291">
    <property type="protein sequence ID" value="QCB92472.1"/>
    <property type="molecule type" value="Genomic_DNA"/>
</dbReference>
<evidence type="ECO:0000256" key="1">
    <source>
        <dbReference type="SAM" id="MobiDB-lite"/>
    </source>
</evidence>
<sequence length="202" mass="20234">MVAVGVIAATLTVGGAGAAIAANPDSAAGKAVGSALDAVGVDWSGMPDGYTKEQYEAFWGAGYTHDDATALAELWGTGYTETKARAGQMILDGEELPVAPGSTPFSIMETSRPEAPEDAPAPAAAPADGAEGAAPATDAPPAVEYTPAQYDAFWDAGYTYDDALALAALWGTEIIETKARAGQALLDGQTLPVAPGSTVAGS</sequence>
<keyword evidence="2" id="KW-0732">Signal</keyword>
<name>A0A4P7SEL2_9CELL</name>
<dbReference type="OrthoDB" id="3292271at2"/>
<evidence type="ECO:0000313" key="3">
    <source>
        <dbReference type="EMBL" id="QCB92472.1"/>
    </source>
</evidence>
<evidence type="ECO:0000256" key="2">
    <source>
        <dbReference type="SAM" id="SignalP"/>
    </source>
</evidence>
<dbReference type="KEGG" id="celz:E5225_01785"/>
<organism evidence="3 4">
    <name type="scientific">Cellulomonas shaoxiangyii</name>
    <dbReference type="NCBI Taxonomy" id="2566013"/>
    <lineage>
        <taxon>Bacteria</taxon>
        <taxon>Bacillati</taxon>
        <taxon>Actinomycetota</taxon>
        <taxon>Actinomycetes</taxon>
        <taxon>Micrococcales</taxon>
        <taxon>Cellulomonadaceae</taxon>
        <taxon>Cellulomonas</taxon>
    </lineage>
</organism>
<dbReference type="Proteomes" id="UP000296469">
    <property type="component" value="Chromosome"/>
</dbReference>
<dbReference type="RefSeq" id="WP_135973418.1">
    <property type="nucleotide sequence ID" value="NZ_CP039291.1"/>
</dbReference>
<feature type="compositionally biased region" description="Low complexity" evidence="1">
    <location>
        <begin position="118"/>
        <end position="142"/>
    </location>
</feature>
<feature type="chain" id="PRO_5020267347" evidence="2">
    <location>
        <begin position="22"/>
        <end position="202"/>
    </location>
</feature>
<keyword evidence="4" id="KW-1185">Reference proteome</keyword>
<feature type="region of interest" description="Disordered" evidence="1">
    <location>
        <begin position="108"/>
        <end position="142"/>
    </location>
</feature>
<gene>
    <name evidence="3" type="ORF">E5225_01785</name>
</gene>
<proteinExistence type="predicted"/>